<accession>A0A8S1H7D9</accession>
<feature type="transmembrane region" description="Helical" evidence="1">
    <location>
        <begin position="186"/>
        <end position="205"/>
    </location>
</feature>
<dbReference type="InterPro" id="IPR002656">
    <property type="entry name" value="Acyl_transf_3_dom"/>
</dbReference>
<protein>
    <recommendedName>
        <fullName evidence="2">Acyltransferase 3 domain-containing protein</fullName>
    </recommendedName>
</protein>
<evidence type="ECO:0000256" key="1">
    <source>
        <dbReference type="SAM" id="Phobius"/>
    </source>
</evidence>
<sequence>MEDILIDDVTTVSKDVELQFYPLPVEVVRKKKKRKKTKKRPDIESLRGIGVFAVILGNFRPQIFPNGFAGVELFYVISGYLASVSSNNSKEKLQIFYYSRLKRVLPLYFLSILLILIVMGFLTPNKDFGRNISGGTRAILFVSNFENDAESSLNLFSHLLPISTGFQTLIIFPFVLIIVNLFPNKLHVYCHIFIGIASLVFNFFIRDFSVFSQFWKFSAGVFAHHLQSDLGELEQNVFFYPFLLLFLPFLHLKHICLEISAVAFAALLIQINAGANFTLCKFFEFIGDISYSWYLFHWPIVVYVNIYHGNTFYAPLIGIFISFMIANIISKNFER</sequence>
<dbReference type="Pfam" id="PF01757">
    <property type="entry name" value="Acyl_transf_3"/>
    <property type="match status" value="1"/>
</dbReference>
<reference evidence="3" key="1">
    <citation type="submission" date="2020-10" db="EMBL/GenBank/DDBJ databases">
        <authorList>
            <person name="Kikuchi T."/>
        </authorList>
    </citation>
    <scope>NUCLEOTIDE SEQUENCE</scope>
    <source>
        <strain evidence="3">NKZ352</strain>
    </source>
</reference>
<dbReference type="InterPro" id="IPR050879">
    <property type="entry name" value="Acyltransferase_3"/>
</dbReference>
<feature type="transmembrane region" description="Helical" evidence="1">
    <location>
        <begin position="238"/>
        <end position="269"/>
    </location>
</feature>
<dbReference type="GO" id="GO:0016020">
    <property type="term" value="C:membrane"/>
    <property type="evidence" value="ECO:0007669"/>
    <property type="project" value="TreeGrafter"/>
</dbReference>
<keyword evidence="4" id="KW-1185">Reference proteome</keyword>
<dbReference type="EMBL" id="CAJGYM010000022">
    <property type="protein sequence ID" value="CAD6191689.1"/>
    <property type="molecule type" value="Genomic_DNA"/>
</dbReference>
<dbReference type="PANTHER" id="PTHR23028">
    <property type="entry name" value="ACETYLTRANSFERASE"/>
    <property type="match status" value="1"/>
</dbReference>
<feature type="transmembrane region" description="Helical" evidence="1">
    <location>
        <begin position="63"/>
        <end position="83"/>
    </location>
</feature>
<dbReference type="OrthoDB" id="10061508at2759"/>
<dbReference type="AlphaFoldDB" id="A0A8S1H7D9"/>
<dbReference type="PANTHER" id="PTHR23028:SF53">
    <property type="entry name" value="ACYL_TRANSF_3 DOMAIN-CONTAINING PROTEIN"/>
    <property type="match status" value="1"/>
</dbReference>
<feature type="transmembrane region" description="Helical" evidence="1">
    <location>
        <begin position="312"/>
        <end position="329"/>
    </location>
</feature>
<dbReference type="GO" id="GO:0016747">
    <property type="term" value="F:acyltransferase activity, transferring groups other than amino-acyl groups"/>
    <property type="evidence" value="ECO:0007669"/>
    <property type="project" value="InterPro"/>
</dbReference>
<gene>
    <name evidence="3" type="ORF">CAUJ_LOCUS7608</name>
</gene>
<keyword evidence="1" id="KW-0472">Membrane</keyword>
<comment type="caution">
    <text evidence="3">The sequence shown here is derived from an EMBL/GenBank/DDBJ whole genome shotgun (WGS) entry which is preliminary data.</text>
</comment>
<feature type="transmembrane region" description="Helical" evidence="1">
    <location>
        <begin position="155"/>
        <end position="179"/>
    </location>
</feature>
<proteinExistence type="predicted"/>
<evidence type="ECO:0000313" key="3">
    <source>
        <dbReference type="EMBL" id="CAD6191689.1"/>
    </source>
</evidence>
<dbReference type="Proteomes" id="UP000835052">
    <property type="component" value="Unassembled WGS sequence"/>
</dbReference>
<organism evidence="3 4">
    <name type="scientific">Caenorhabditis auriculariae</name>
    <dbReference type="NCBI Taxonomy" id="2777116"/>
    <lineage>
        <taxon>Eukaryota</taxon>
        <taxon>Metazoa</taxon>
        <taxon>Ecdysozoa</taxon>
        <taxon>Nematoda</taxon>
        <taxon>Chromadorea</taxon>
        <taxon>Rhabditida</taxon>
        <taxon>Rhabditina</taxon>
        <taxon>Rhabditomorpha</taxon>
        <taxon>Rhabditoidea</taxon>
        <taxon>Rhabditidae</taxon>
        <taxon>Peloderinae</taxon>
        <taxon>Caenorhabditis</taxon>
    </lineage>
</organism>
<feature type="transmembrane region" description="Helical" evidence="1">
    <location>
        <begin position="104"/>
        <end position="122"/>
    </location>
</feature>
<feature type="transmembrane region" description="Helical" evidence="1">
    <location>
        <begin position="289"/>
        <end position="306"/>
    </location>
</feature>
<dbReference type="GO" id="GO:0000271">
    <property type="term" value="P:polysaccharide biosynthetic process"/>
    <property type="evidence" value="ECO:0007669"/>
    <property type="project" value="TreeGrafter"/>
</dbReference>
<name>A0A8S1H7D9_9PELO</name>
<evidence type="ECO:0000313" key="4">
    <source>
        <dbReference type="Proteomes" id="UP000835052"/>
    </source>
</evidence>
<keyword evidence="1" id="KW-0812">Transmembrane</keyword>
<keyword evidence="1" id="KW-1133">Transmembrane helix</keyword>
<evidence type="ECO:0000259" key="2">
    <source>
        <dbReference type="Pfam" id="PF01757"/>
    </source>
</evidence>
<feature type="domain" description="Acyltransferase 3" evidence="2">
    <location>
        <begin position="42"/>
        <end position="326"/>
    </location>
</feature>